<evidence type="ECO:0000313" key="3">
    <source>
        <dbReference type="Proteomes" id="UP001165079"/>
    </source>
</evidence>
<feature type="compositionally biased region" description="Pro residues" evidence="1">
    <location>
        <begin position="180"/>
        <end position="196"/>
    </location>
</feature>
<evidence type="ECO:0008006" key="4">
    <source>
        <dbReference type="Google" id="ProtNLM"/>
    </source>
</evidence>
<accession>A0A9W6SW22</accession>
<proteinExistence type="predicted"/>
<feature type="region of interest" description="Disordered" evidence="1">
    <location>
        <begin position="138"/>
        <end position="196"/>
    </location>
</feature>
<dbReference type="Proteomes" id="UP001165079">
    <property type="component" value="Unassembled WGS sequence"/>
</dbReference>
<organism evidence="2 3">
    <name type="scientific">Actinorhabdospora filicis</name>
    <dbReference type="NCBI Taxonomy" id="1785913"/>
    <lineage>
        <taxon>Bacteria</taxon>
        <taxon>Bacillati</taxon>
        <taxon>Actinomycetota</taxon>
        <taxon>Actinomycetes</taxon>
        <taxon>Micromonosporales</taxon>
        <taxon>Micromonosporaceae</taxon>
        <taxon>Actinorhabdospora</taxon>
    </lineage>
</organism>
<reference evidence="2" key="1">
    <citation type="submission" date="2023-03" db="EMBL/GenBank/DDBJ databases">
        <title>Actinorhabdospora filicis NBRC 111898.</title>
        <authorList>
            <person name="Ichikawa N."/>
            <person name="Sato H."/>
            <person name="Tonouchi N."/>
        </authorList>
    </citation>
    <scope>NUCLEOTIDE SEQUENCE</scope>
    <source>
        <strain evidence="2">NBRC 111898</strain>
    </source>
</reference>
<dbReference type="EMBL" id="BSTX01000007">
    <property type="protein sequence ID" value="GLZ81791.1"/>
    <property type="molecule type" value="Genomic_DNA"/>
</dbReference>
<dbReference type="AlphaFoldDB" id="A0A9W6SW22"/>
<dbReference type="SUPFAM" id="SSF140453">
    <property type="entry name" value="EsxAB dimer-like"/>
    <property type="match status" value="1"/>
</dbReference>
<gene>
    <name evidence="2" type="ORF">Afil01_65980</name>
</gene>
<feature type="compositionally biased region" description="Low complexity" evidence="1">
    <location>
        <begin position="261"/>
        <end position="273"/>
    </location>
</feature>
<keyword evidence="3" id="KW-1185">Reference proteome</keyword>
<feature type="region of interest" description="Disordered" evidence="1">
    <location>
        <begin position="259"/>
        <end position="292"/>
    </location>
</feature>
<name>A0A9W6SW22_9ACTN</name>
<sequence length="316" mass="32587">MGGYDGWSIEQLTGAIFSADPDEIDDSAGSWHSAQKRTEELGRLLAKKLEALMHDWKGLAAGEFDAYMKAIHTFCGSLSEDQGEMGDGMWKCATAAKQARDDATQALKLPQKTKEQKEIVRKKLVKILTGLATGYKGAASSSFKAPTKAPANLPTVEDPELEPQDVVTTLEPEPGKLDPGAPPYDPTPYDPVPSEPVPYVPQPGYDNGDTETGLASATPLGLGAATGGPGGGFGPGFSPGGPGTATGLAAAGGPAFGTFGGAPAPARGPAMGSGAAGRGHQHEDEEEQGNRTWLTEDEMVWGGAEGTPAAVVDQRG</sequence>
<comment type="caution">
    <text evidence="2">The sequence shown here is derived from an EMBL/GenBank/DDBJ whole genome shotgun (WGS) entry which is preliminary data.</text>
</comment>
<dbReference type="RefSeq" id="WP_285667345.1">
    <property type="nucleotide sequence ID" value="NZ_BSTX01000007.1"/>
</dbReference>
<protein>
    <recommendedName>
        <fullName evidence="4">WXG100 family type VII secretion target</fullName>
    </recommendedName>
</protein>
<evidence type="ECO:0000256" key="1">
    <source>
        <dbReference type="SAM" id="MobiDB-lite"/>
    </source>
</evidence>
<dbReference type="InterPro" id="IPR036689">
    <property type="entry name" value="ESAT-6-like_sf"/>
</dbReference>
<dbReference type="Gene3D" id="1.10.287.1060">
    <property type="entry name" value="ESAT-6-like"/>
    <property type="match status" value="1"/>
</dbReference>
<evidence type="ECO:0000313" key="2">
    <source>
        <dbReference type="EMBL" id="GLZ81791.1"/>
    </source>
</evidence>